<keyword evidence="2" id="KW-0805">Transcription regulation</keyword>
<evidence type="ECO:0000256" key="4">
    <source>
        <dbReference type="ARBA" id="ARBA00023163"/>
    </source>
</evidence>
<organism evidence="5 6">
    <name type="scientific">Sphingobium yanoikuyae</name>
    <name type="common">Sphingomonas yanoikuyae</name>
    <dbReference type="NCBI Taxonomy" id="13690"/>
    <lineage>
        <taxon>Bacteria</taxon>
        <taxon>Pseudomonadati</taxon>
        <taxon>Pseudomonadota</taxon>
        <taxon>Alphaproteobacteria</taxon>
        <taxon>Sphingomonadales</taxon>
        <taxon>Sphingomonadaceae</taxon>
        <taxon>Sphingobium</taxon>
    </lineage>
</organism>
<dbReference type="Proteomes" id="UP000077262">
    <property type="component" value="Unassembled WGS sequence"/>
</dbReference>
<dbReference type="InterPro" id="IPR036388">
    <property type="entry name" value="WH-like_DNA-bd_sf"/>
</dbReference>
<evidence type="ECO:0000313" key="5">
    <source>
        <dbReference type="EMBL" id="OAH45404.1"/>
    </source>
</evidence>
<name>A0A177JWV9_SPHYA</name>
<dbReference type="GO" id="GO:0003677">
    <property type="term" value="F:DNA binding"/>
    <property type="evidence" value="ECO:0007669"/>
    <property type="project" value="UniProtKB-KW"/>
</dbReference>
<protein>
    <submittedName>
        <fullName evidence="5">CopY family transcriptional repressor</fullName>
    </submittedName>
</protein>
<dbReference type="PIRSF" id="PIRSF019455">
    <property type="entry name" value="CopR_AtkY"/>
    <property type="match status" value="1"/>
</dbReference>
<gene>
    <name evidence="5" type="ORF">AX777_17505</name>
</gene>
<reference evidence="5 6" key="1">
    <citation type="submission" date="2016-02" db="EMBL/GenBank/DDBJ databases">
        <authorList>
            <person name="Wen L."/>
            <person name="He K."/>
            <person name="Yang H."/>
        </authorList>
    </citation>
    <scope>NUCLEOTIDE SEQUENCE [LARGE SCALE GENOMIC DNA]</scope>
    <source>
        <strain evidence="5 6">CD09_2</strain>
    </source>
</reference>
<evidence type="ECO:0000313" key="6">
    <source>
        <dbReference type="Proteomes" id="UP000077262"/>
    </source>
</evidence>
<dbReference type="GO" id="GO:0045892">
    <property type="term" value="P:negative regulation of DNA-templated transcription"/>
    <property type="evidence" value="ECO:0007669"/>
    <property type="project" value="InterPro"/>
</dbReference>
<evidence type="ECO:0000256" key="2">
    <source>
        <dbReference type="ARBA" id="ARBA00023015"/>
    </source>
</evidence>
<comment type="caution">
    <text evidence="5">The sequence shown here is derived from an EMBL/GenBank/DDBJ whole genome shotgun (WGS) entry which is preliminary data.</text>
</comment>
<proteinExistence type="inferred from homology"/>
<dbReference type="EMBL" id="LSTR01000025">
    <property type="protein sequence ID" value="OAH45404.1"/>
    <property type="molecule type" value="Genomic_DNA"/>
</dbReference>
<comment type="similarity">
    <text evidence="1">Belongs to the BlaI transcriptional regulatory family.</text>
</comment>
<dbReference type="Pfam" id="PF03965">
    <property type="entry name" value="Penicillinase_R"/>
    <property type="match status" value="1"/>
</dbReference>
<dbReference type="InterPro" id="IPR005650">
    <property type="entry name" value="BlaI_family"/>
</dbReference>
<sequence>MSERITEAEQVVLEILWDEAPATAARITDRAFPKRQWNAQTVKTILARLVQKGAVEAEADGRRFLYRPLMDRAALVETEAQHLLDRLFDGKAAPLVAHLVKRADLSAKDADDIERLLGALKR</sequence>
<dbReference type="AlphaFoldDB" id="A0A177JWV9"/>
<evidence type="ECO:0000256" key="3">
    <source>
        <dbReference type="ARBA" id="ARBA00023125"/>
    </source>
</evidence>
<dbReference type="Gene3D" id="1.10.10.10">
    <property type="entry name" value="Winged helix-like DNA-binding domain superfamily/Winged helix DNA-binding domain"/>
    <property type="match status" value="1"/>
</dbReference>
<keyword evidence="4" id="KW-0804">Transcription</keyword>
<accession>A0A177JWV9</accession>
<dbReference type="RefSeq" id="WP_063976236.1">
    <property type="nucleotide sequence ID" value="NZ_LSTR01000025.1"/>
</dbReference>
<dbReference type="Gene3D" id="1.10.4040.10">
    <property type="entry name" value="Penicillinase repressor domain"/>
    <property type="match status" value="1"/>
</dbReference>
<evidence type="ECO:0000256" key="1">
    <source>
        <dbReference type="ARBA" id="ARBA00011046"/>
    </source>
</evidence>
<dbReference type="InterPro" id="IPR036390">
    <property type="entry name" value="WH_DNA-bd_sf"/>
</dbReference>
<dbReference type="SUPFAM" id="SSF46785">
    <property type="entry name" value="Winged helix' DNA-binding domain"/>
    <property type="match status" value="1"/>
</dbReference>
<keyword evidence="3" id="KW-0238">DNA-binding</keyword>
<dbReference type="OrthoDB" id="279010at2"/>